<organism evidence="1">
    <name type="scientific">marine sediment metagenome</name>
    <dbReference type="NCBI Taxonomy" id="412755"/>
    <lineage>
        <taxon>unclassified sequences</taxon>
        <taxon>metagenomes</taxon>
        <taxon>ecological metagenomes</taxon>
    </lineage>
</organism>
<reference evidence="1" key="1">
    <citation type="journal article" date="2015" name="Nature">
        <title>Complex archaea that bridge the gap between prokaryotes and eukaryotes.</title>
        <authorList>
            <person name="Spang A."/>
            <person name="Saw J.H."/>
            <person name="Jorgensen S.L."/>
            <person name="Zaremba-Niedzwiedzka K."/>
            <person name="Martijn J."/>
            <person name="Lind A.E."/>
            <person name="van Eijk R."/>
            <person name="Schleper C."/>
            <person name="Guy L."/>
            <person name="Ettema T.J."/>
        </authorList>
    </citation>
    <scope>NUCLEOTIDE SEQUENCE</scope>
</reference>
<sequence>YFFPKLLSGMLFNPLGDESGSER</sequence>
<evidence type="ECO:0000313" key="1">
    <source>
        <dbReference type="EMBL" id="KKK78109.1"/>
    </source>
</evidence>
<accession>A0A0F9AHX8</accession>
<comment type="caution">
    <text evidence="1">The sequence shown here is derived from an EMBL/GenBank/DDBJ whole genome shotgun (WGS) entry which is preliminary data.</text>
</comment>
<dbReference type="AlphaFoldDB" id="A0A0F9AHX8"/>
<dbReference type="EMBL" id="LAZR01054645">
    <property type="protein sequence ID" value="KKK78109.1"/>
    <property type="molecule type" value="Genomic_DNA"/>
</dbReference>
<name>A0A0F9AHX8_9ZZZZ</name>
<protein>
    <submittedName>
        <fullName evidence="1">Uncharacterized protein</fullName>
    </submittedName>
</protein>
<feature type="non-terminal residue" evidence="1">
    <location>
        <position position="1"/>
    </location>
</feature>
<proteinExistence type="predicted"/>
<gene>
    <name evidence="1" type="ORF">LCGC14_2846840</name>
</gene>